<dbReference type="InterPro" id="IPR042070">
    <property type="entry name" value="PucR_C-HTH_sf"/>
</dbReference>
<dbReference type="Pfam" id="PF17853">
    <property type="entry name" value="GGDEF_2"/>
    <property type="match status" value="1"/>
</dbReference>
<comment type="similarity">
    <text evidence="1">Belongs to the CdaR family.</text>
</comment>
<keyword evidence="6" id="KW-1185">Reference proteome</keyword>
<feature type="domain" description="PucR C-terminal helix-turn-helix" evidence="2">
    <location>
        <begin position="363"/>
        <end position="418"/>
    </location>
</feature>
<proteinExistence type="inferred from homology"/>
<dbReference type="InterPro" id="IPR025736">
    <property type="entry name" value="PucR_C-HTH_dom"/>
</dbReference>
<dbReference type="Proteomes" id="UP000677875">
    <property type="component" value="Unassembled WGS sequence"/>
</dbReference>
<dbReference type="RefSeq" id="WP_210867942.1">
    <property type="nucleotide sequence ID" value="NZ_JAGPNL010000001.1"/>
</dbReference>
<sequence length="425" mass="46284">MEHDWVRALSPSETAQPLTSLATRRRALRAIGEGATAWGVAAGHRMAAYILDTLTDWPGDRSDEEREALERATEASTLDTLTALVTQDVTLLQTSSEPSQNVAFYVAEGIPLEEVVRNVHSGQEFLIQELIERIGALVPAEHRLATIQSATRLVIQSWSAFISEITRLYEDEARRRRESTEGARTQAVRRILGGTRRAPDDADQDLGHRLEQTHVGLILWLEGLDIETARLFDFAGVAASLAAQAHAGPEPLVIRRGATRVDVWLGSPRADVVAVADTKVPLPPPLRAAVGRPGVGVDGFRATHEQAVAARRVARLGASGSQVVDYADVELVSLLAADPQRARGFAHSVLGPLHRAEPRMDELRRTLAVHIDSDRSIAQTAQLLHAHRNTISYRLSRATELLPPGHTTTELRCALLLADMFPGAG</sequence>
<dbReference type="EMBL" id="JAGPNL010000001">
    <property type="protein sequence ID" value="MBQ0825253.1"/>
    <property type="molecule type" value="Genomic_DNA"/>
</dbReference>
<dbReference type="InterPro" id="IPR051448">
    <property type="entry name" value="CdaR-like_regulators"/>
</dbReference>
<dbReference type="Gene3D" id="1.10.10.2840">
    <property type="entry name" value="PucR C-terminal helix-turn-helix domain"/>
    <property type="match status" value="1"/>
</dbReference>
<dbReference type="AlphaFoldDB" id="A0A941B5E9"/>
<dbReference type="PANTHER" id="PTHR33744">
    <property type="entry name" value="CARBOHYDRATE DIACID REGULATOR"/>
    <property type="match status" value="1"/>
</dbReference>
<protein>
    <submittedName>
        <fullName evidence="5">Helix-turn-helix domain-containing protein</fullName>
    </submittedName>
</protein>
<evidence type="ECO:0000259" key="3">
    <source>
        <dbReference type="Pfam" id="PF14361"/>
    </source>
</evidence>
<feature type="domain" description="RsbT co-antagonist protein RsbRD N-terminal" evidence="3">
    <location>
        <begin position="45"/>
        <end position="179"/>
    </location>
</feature>
<evidence type="ECO:0000313" key="6">
    <source>
        <dbReference type="Proteomes" id="UP000677875"/>
    </source>
</evidence>
<feature type="domain" description="CdaR GGDEF-like" evidence="4">
    <location>
        <begin position="205"/>
        <end position="313"/>
    </location>
</feature>
<dbReference type="InterPro" id="IPR041522">
    <property type="entry name" value="CdaR_GGDEF"/>
</dbReference>
<comment type="caution">
    <text evidence="5">The sequence shown here is derived from an EMBL/GenBank/DDBJ whole genome shotgun (WGS) entry which is preliminary data.</text>
</comment>
<accession>A0A941B5E9</accession>
<dbReference type="Pfam" id="PF14361">
    <property type="entry name" value="RsbRD_N"/>
    <property type="match status" value="1"/>
</dbReference>
<evidence type="ECO:0000313" key="5">
    <source>
        <dbReference type="EMBL" id="MBQ0825253.1"/>
    </source>
</evidence>
<organism evidence="5 6">
    <name type="scientific">Streptomyces tagetis</name>
    <dbReference type="NCBI Taxonomy" id="2820809"/>
    <lineage>
        <taxon>Bacteria</taxon>
        <taxon>Bacillati</taxon>
        <taxon>Actinomycetota</taxon>
        <taxon>Actinomycetes</taxon>
        <taxon>Kitasatosporales</taxon>
        <taxon>Streptomycetaceae</taxon>
        <taxon>Streptomyces</taxon>
    </lineage>
</organism>
<gene>
    <name evidence="5" type="ORF">J5Y05_01805</name>
</gene>
<dbReference type="InterPro" id="IPR025751">
    <property type="entry name" value="RsbRD_N_dom"/>
</dbReference>
<evidence type="ECO:0000259" key="4">
    <source>
        <dbReference type="Pfam" id="PF17853"/>
    </source>
</evidence>
<evidence type="ECO:0000259" key="2">
    <source>
        <dbReference type="Pfam" id="PF13556"/>
    </source>
</evidence>
<dbReference type="PANTHER" id="PTHR33744:SF1">
    <property type="entry name" value="DNA-BINDING TRANSCRIPTIONAL ACTIVATOR ADER"/>
    <property type="match status" value="1"/>
</dbReference>
<dbReference type="Pfam" id="PF13556">
    <property type="entry name" value="HTH_30"/>
    <property type="match status" value="1"/>
</dbReference>
<name>A0A941B5E9_9ACTN</name>
<reference evidence="5" key="1">
    <citation type="submission" date="2021-04" db="EMBL/GenBank/DDBJ databases">
        <title>Genome seq and assembly of Streptomyces sp. RG38.</title>
        <authorList>
            <person name="Chhetri G."/>
        </authorList>
    </citation>
    <scope>NUCLEOTIDE SEQUENCE</scope>
    <source>
        <strain evidence="5">RG38</strain>
    </source>
</reference>
<evidence type="ECO:0000256" key="1">
    <source>
        <dbReference type="ARBA" id="ARBA00006754"/>
    </source>
</evidence>